<evidence type="ECO:0000313" key="3">
    <source>
        <dbReference type="Proteomes" id="UP000324222"/>
    </source>
</evidence>
<protein>
    <submittedName>
        <fullName evidence="2">Uncharacterized protein</fullName>
    </submittedName>
</protein>
<feature type="region of interest" description="Disordered" evidence="1">
    <location>
        <begin position="52"/>
        <end position="126"/>
    </location>
</feature>
<sequence length="126" mass="14148">MPEPESPPADRRGLAFQSHRREGSEDNSFHFAGISEFPFIQHPLPAVSIRQIRTPSHYQRQAQQGRSKEPNTFPPEGSSCGSNPSIGRAQINLHLHQQQAVPTRPIWLTSSSPMSAVSDERKQRQI</sequence>
<gene>
    <name evidence="2" type="ORF">E2C01_065114</name>
</gene>
<evidence type="ECO:0000313" key="2">
    <source>
        <dbReference type="EMBL" id="MPC70853.1"/>
    </source>
</evidence>
<organism evidence="2 3">
    <name type="scientific">Portunus trituberculatus</name>
    <name type="common">Swimming crab</name>
    <name type="synonym">Neptunus trituberculatus</name>
    <dbReference type="NCBI Taxonomy" id="210409"/>
    <lineage>
        <taxon>Eukaryota</taxon>
        <taxon>Metazoa</taxon>
        <taxon>Ecdysozoa</taxon>
        <taxon>Arthropoda</taxon>
        <taxon>Crustacea</taxon>
        <taxon>Multicrustacea</taxon>
        <taxon>Malacostraca</taxon>
        <taxon>Eumalacostraca</taxon>
        <taxon>Eucarida</taxon>
        <taxon>Decapoda</taxon>
        <taxon>Pleocyemata</taxon>
        <taxon>Brachyura</taxon>
        <taxon>Eubrachyura</taxon>
        <taxon>Portunoidea</taxon>
        <taxon>Portunidae</taxon>
        <taxon>Portuninae</taxon>
        <taxon>Portunus</taxon>
    </lineage>
</organism>
<keyword evidence="3" id="KW-1185">Reference proteome</keyword>
<accession>A0A5B7HL07</accession>
<feature type="region of interest" description="Disordered" evidence="1">
    <location>
        <begin position="1"/>
        <end position="29"/>
    </location>
</feature>
<feature type="compositionally biased region" description="Basic and acidic residues" evidence="1">
    <location>
        <begin position="8"/>
        <end position="28"/>
    </location>
</feature>
<dbReference type="EMBL" id="VSRR010031839">
    <property type="protein sequence ID" value="MPC70853.1"/>
    <property type="molecule type" value="Genomic_DNA"/>
</dbReference>
<reference evidence="2 3" key="1">
    <citation type="submission" date="2019-05" db="EMBL/GenBank/DDBJ databases">
        <title>Another draft genome of Portunus trituberculatus and its Hox gene families provides insights of decapod evolution.</title>
        <authorList>
            <person name="Jeong J.-H."/>
            <person name="Song I."/>
            <person name="Kim S."/>
            <person name="Choi T."/>
            <person name="Kim D."/>
            <person name="Ryu S."/>
            <person name="Kim W."/>
        </authorList>
    </citation>
    <scope>NUCLEOTIDE SEQUENCE [LARGE SCALE GENOMIC DNA]</scope>
    <source>
        <tissue evidence="2">Muscle</tissue>
    </source>
</reference>
<dbReference type="AlphaFoldDB" id="A0A5B7HL07"/>
<dbReference type="Proteomes" id="UP000324222">
    <property type="component" value="Unassembled WGS sequence"/>
</dbReference>
<feature type="compositionally biased region" description="Polar residues" evidence="1">
    <location>
        <begin position="52"/>
        <end position="65"/>
    </location>
</feature>
<evidence type="ECO:0000256" key="1">
    <source>
        <dbReference type="SAM" id="MobiDB-lite"/>
    </source>
</evidence>
<name>A0A5B7HL07_PORTR</name>
<proteinExistence type="predicted"/>
<comment type="caution">
    <text evidence="2">The sequence shown here is derived from an EMBL/GenBank/DDBJ whole genome shotgun (WGS) entry which is preliminary data.</text>
</comment>